<evidence type="ECO:0000256" key="9">
    <source>
        <dbReference type="ARBA" id="ARBA00023316"/>
    </source>
</evidence>
<accession>A0A6J7CI85</accession>
<dbReference type="EMBL" id="CAFBLM010000001">
    <property type="protein sequence ID" value="CAB4857401.1"/>
    <property type="molecule type" value="Genomic_DNA"/>
</dbReference>
<dbReference type="InterPro" id="IPR000713">
    <property type="entry name" value="Mur_ligase_N"/>
</dbReference>
<dbReference type="InterPro" id="IPR005863">
    <property type="entry name" value="UDP-N-AcMur_synth"/>
</dbReference>
<feature type="domain" description="Mur ligase C-terminal" evidence="12">
    <location>
        <begin position="321"/>
        <end position="447"/>
    </location>
</feature>
<evidence type="ECO:0000259" key="11">
    <source>
        <dbReference type="Pfam" id="PF01225"/>
    </source>
</evidence>
<sequence length="463" mass="47566">MISLTAAQIAEIVGGTVSSAADGDIVVSGIARIDSRDLSPGDLFIAFFGENVDGHDFVEQAFAGGAVLALVSRPVWAPHVLVADTTAAASALARFNILAVKPTCTVIAITGSSGKTSTKDLLAAVLETHGSTIAPPGSFNNEIGLPLTVLRANESTQYLILEMGARGLGHLEWLCSIAPPDISMVLNVGAAHLGEFGDLETTAIAKGEIVVALSPSGIAVLNADDDRVRAMASRTQARSVFFGSDPDNLAFASNSEIDSEGFAHFDLCIQGQSPARVDLKVPGRHQISNALAVAAVAAESGMSAERIATALSAAGPRSRWRMEVMTNRSGVTVINDAYNANPDSMAVAVQAVQDIATTRRFGIVLGEMLELGELSQQAHQDLGTAVGKAGPAWVVAVGSVGDQIAQGIATSGAGQVAVHLAHDASAATDLVRELVQPGDVVLIKASRGIGLEVVATSLLGDAQ</sequence>
<dbReference type="Gene3D" id="3.90.190.20">
    <property type="entry name" value="Mur ligase, C-terminal domain"/>
    <property type="match status" value="1"/>
</dbReference>
<dbReference type="InterPro" id="IPR036615">
    <property type="entry name" value="Mur_ligase_C_dom_sf"/>
</dbReference>
<dbReference type="Pfam" id="PF01225">
    <property type="entry name" value="Mur_ligase"/>
    <property type="match status" value="1"/>
</dbReference>
<keyword evidence="7" id="KW-0573">Peptidoglycan synthesis</keyword>
<keyword evidence="2" id="KW-0436">Ligase</keyword>
<keyword evidence="1" id="KW-0963">Cytoplasm</keyword>
<evidence type="ECO:0000256" key="2">
    <source>
        <dbReference type="ARBA" id="ARBA00022598"/>
    </source>
</evidence>
<keyword evidence="6" id="KW-0133">Cell shape</keyword>
<proteinExistence type="inferred from homology"/>
<organism evidence="14">
    <name type="scientific">freshwater metagenome</name>
    <dbReference type="NCBI Taxonomy" id="449393"/>
    <lineage>
        <taxon>unclassified sequences</taxon>
        <taxon>metagenomes</taxon>
        <taxon>ecological metagenomes</taxon>
    </lineage>
</organism>
<reference evidence="14" key="1">
    <citation type="submission" date="2020-05" db="EMBL/GenBank/DDBJ databases">
        <authorList>
            <person name="Chiriac C."/>
            <person name="Salcher M."/>
            <person name="Ghai R."/>
            <person name="Kavagutti S V."/>
        </authorList>
    </citation>
    <scope>NUCLEOTIDE SEQUENCE</scope>
</reference>
<dbReference type="SUPFAM" id="SSF63418">
    <property type="entry name" value="MurE/MurF N-terminal domain"/>
    <property type="match status" value="1"/>
</dbReference>
<evidence type="ECO:0000256" key="1">
    <source>
        <dbReference type="ARBA" id="ARBA00022490"/>
    </source>
</evidence>
<dbReference type="GO" id="GO:0005524">
    <property type="term" value="F:ATP binding"/>
    <property type="evidence" value="ECO:0007669"/>
    <property type="project" value="UniProtKB-KW"/>
</dbReference>
<evidence type="ECO:0000256" key="5">
    <source>
        <dbReference type="ARBA" id="ARBA00022840"/>
    </source>
</evidence>
<dbReference type="Gene3D" id="3.40.1190.10">
    <property type="entry name" value="Mur-like, catalytic domain"/>
    <property type="match status" value="1"/>
</dbReference>
<dbReference type="GO" id="GO:0047480">
    <property type="term" value="F:UDP-N-acetylmuramoyl-tripeptide-D-alanyl-D-alanine ligase activity"/>
    <property type="evidence" value="ECO:0007669"/>
    <property type="project" value="InterPro"/>
</dbReference>
<dbReference type="NCBIfam" id="TIGR01143">
    <property type="entry name" value="murF"/>
    <property type="match status" value="1"/>
</dbReference>
<dbReference type="InterPro" id="IPR036565">
    <property type="entry name" value="Mur-like_cat_sf"/>
</dbReference>
<dbReference type="InterPro" id="IPR051046">
    <property type="entry name" value="MurCDEF_CellWall_CoF430Synth"/>
</dbReference>
<dbReference type="GO" id="GO:0009252">
    <property type="term" value="P:peptidoglycan biosynthetic process"/>
    <property type="evidence" value="ECO:0007669"/>
    <property type="project" value="UniProtKB-KW"/>
</dbReference>
<feature type="domain" description="Mur ligase N-terminal catalytic" evidence="11">
    <location>
        <begin position="32"/>
        <end position="75"/>
    </location>
</feature>
<evidence type="ECO:0000256" key="3">
    <source>
        <dbReference type="ARBA" id="ARBA00022618"/>
    </source>
</evidence>
<dbReference type="InterPro" id="IPR013221">
    <property type="entry name" value="Mur_ligase_cen"/>
</dbReference>
<dbReference type="GO" id="GO:0071555">
    <property type="term" value="P:cell wall organization"/>
    <property type="evidence" value="ECO:0007669"/>
    <property type="project" value="UniProtKB-KW"/>
</dbReference>
<evidence type="ECO:0000313" key="14">
    <source>
        <dbReference type="EMBL" id="CAB4857401.1"/>
    </source>
</evidence>
<keyword evidence="8" id="KW-0131">Cell cycle</keyword>
<dbReference type="InterPro" id="IPR004101">
    <property type="entry name" value="Mur_ligase_C"/>
</dbReference>
<feature type="domain" description="Mur ligase central" evidence="13">
    <location>
        <begin position="109"/>
        <end position="297"/>
    </location>
</feature>
<dbReference type="PANTHER" id="PTHR43024">
    <property type="entry name" value="UDP-N-ACETYLMURAMOYL-TRIPEPTIDE--D-ALANYL-D-ALANINE LIGASE"/>
    <property type="match status" value="1"/>
</dbReference>
<keyword evidence="5" id="KW-0067">ATP-binding</keyword>
<protein>
    <recommendedName>
        <fullName evidence="10">UDP-MurNAc-pentapeptide synthetase</fullName>
    </recommendedName>
</protein>
<keyword evidence="9" id="KW-0961">Cell wall biogenesis/degradation</keyword>
<dbReference type="InterPro" id="IPR035911">
    <property type="entry name" value="MurE/MurF_N"/>
</dbReference>
<dbReference type="HAMAP" id="MF_02019">
    <property type="entry name" value="MurF"/>
    <property type="match status" value="1"/>
</dbReference>
<dbReference type="AlphaFoldDB" id="A0A6J7CI85"/>
<evidence type="ECO:0000256" key="7">
    <source>
        <dbReference type="ARBA" id="ARBA00022984"/>
    </source>
</evidence>
<keyword evidence="3" id="KW-0132">Cell division</keyword>
<dbReference type="GO" id="GO:0008360">
    <property type="term" value="P:regulation of cell shape"/>
    <property type="evidence" value="ECO:0007669"/>
    <property type="project" value="UniProtKB-KW"/>
</dbReference>
<dbReference type="SUPFAM" id="SSF53623">
    <property type="entry name" value="MurD-like peptide ligases, catalytic domain"/>
    <property type="match status" value="1"/>
</dbReference>
<dbReference type="Gene3D" id="3.40.1390.10">
    <property type="entry name" value="MurE/MurF, N-terminal domain"/>
    <property type="match status" value="1"/>
</dbReference>
<dbReference type="SUPFAM" id="SSF53244">
    <property type="entry name" value="MurD-like peptide ligases, peptide-binding domain"/>
    <property type="match status" value="1"/>
</dbReference>
<evidence type="ECO:0000256" key="10">
    <source>
        <dbReference type="ARBA" id="ARBA00031461"/>
    </source>
</evidence>
<evidence type="ECO:0000256" key="4">
    <source>
        <dbReference type="ARBA" id="ARBA00022741"/>
    </source>
</evidence>
<dbReference type="Pfam" id="PF02875">
    <property type="entry name" value="Mur_ligase_C"/>
    <property type="match status" value="1"/>
</dbReference>
<gene>
    <name evidence="14" type="ORF">UFOPK3401_00058</name>
</gene>
<dbReference type="PANTHER" id="PTHR43024:SF1">
    <property type="entry name" value="UDP-N-ACETYLMURAMOYL-TRIPEPTIDE--D-ALANYL-D-ALANINE LIGASE"/>
    <property type="match status" value="1"/>
</dbReference>
<dbReference type="GO" id="GO:0051301">
    <property type="term" value="P:cell division"/>
    <property type="evidence" value="ECO:0007669"/>
    <property type="project" value="UniProtKB-KW"/>
</dbReference>
<name>A0A6J7CI85_9ZZZZ</name>
<evidence type="ECO:0000259" key="13">
    <source>
        <dbReference type="Pfam" id="PF08245"/>
    </source>
</evidence>
<evidence type="ECO:0000256" key="6">
    <source>
        <dbReference type="ARBA" id="ARBA00022960"/>
    </source>
</evidence>
<evidence type="ECO:0000256" key="8">
    <source>
        <dbReference type="ARBA" id="ARBA00023306"/>
    </source>
</evidence>
<dbReference type="Pfam" id="PF08245">
    <property type="entry name" value="Mur_ligase_M"/>
    <property type="match status" value="1"/>
</dbReference>
<keyword evidence="4" id="KW-0547">Nucleotide-binding</keyword>
<evidence type="ECO:0000259" key="12">
    <source>
        <dbReference type="Pfam" id="PF02875"/>
    </source>
</evidence>